<gene>
    <name evidence="1" type="ORF">A3C16_00165</name>
</gene>
<evidence type="ECO:0000313" key="2">
    <source>
        <dbReference type="Proteomes" id="UP000177811"/>
    </source>
</evidence>
<dbReference type="Proteomes" id="UP000177811">
    <property type="component" value="Unassembled WGS sequence"/>
</dbReference>
<organism evidence="1 2">
    <name type="scientific">Candidatus Sungbacteria bacterium RIFCSPHIGHO2_02_FULL_51_29</name>
    <dbReference type="NCBI Taxonomy" id="1802273"/>
    <lineage>
        <taxon>Bacteria</taxon>
        <taxon>Candidatus Sungiibacteriota</taxon>
    </lineage>
</organism>
<sequence>MSIFSKKTSPIISSLILGAFVLGLLFPLSIPRETQASVPQHCSLVDDLCTKEVSARLSSLSWDALIGSIFSWDALSTMAAKAFIKILREIVITYIRTGRFQKPTFVLNYMLDPQMMAENAARIFLSDLTGLNFCSNVGDVSRNLSFSLNLSLSLECSLANKNDFNRILTDYIRRPETVTPRDYYLWLQRENDYTHSVITAESKKLEAEARALIGRAAETITGDGFLGIRDPATGKVKTPGEIVAEPLRQTIASDYRGVDIADELSDAVAAVINVIFSTVLEKIINGATSLI</sequence>
<reference evidence="1 2" key="1">
    <citation type="journal article" date="2016" name="Nat. Commun.">
        <title>Thousands of microbial genomes shed light on interconnected biogeochemical processes in an aquifer system.</title>
        <authorList>
            <person name="Anantharaman K."/>
            <person name="Brown C.T."/>
            <person name="Hug L.A."/>
            <person name="Sharon I."/>
            <person name="Castelle C.J."/>
            <person name="Probst A.J."/>
            <person name="Thomas B.C."/>
            <person name="Singh A."/>
            <person name="Wilkins M.J."/>
            <person name="Karaoz U."/>
            <person name="Brodie E.L."/>
            <person name="Williams K.H."/>
            <person name="Hubbard S.S."/>
            <person name="Banfield J.F."/>
        </authorList>
    </citation>
    <scope>NUCLEOTIDE SEQUENCE [LARGE SCALE GENOMIC DNA]</scope>
</reference>
<protein>
    <submittedName>
        <fullName evidence="1">Uncharacterized protein</fullName>
    </submittedName>
</protein>
<name>A0A1G2KWT5_9BACT</name>
<dbReference type="EMBL" id="MHQL01000021">
    <property type="protein sequence ID" value="OHA03062.1"/>
    <property type="molecule type" value="Genomic_DNA"/>
</dbReference>
<comment type="caution">
    <text evidence="1">The sequence shown here is derived from an EMBL/GenBank/DDBJ whole genome shotgun (WGS) entry which is preliminary data.</text>
</comment>
<accession>A0A1G2KWT5</accession>
<proteinExistence type="predicted"/>
<evidence type="ECO:0000313" key="1">
    <source>
        <dbReference type="EMBL" id="OHA03062.1"/>
    </source>
</evidence>
<dbReference type="AlphaFoldDB" id="A0A1G2KWT5"/>